<reference evidence="1" key="1">
    <citation type="journal article" date="2014" name="Int. J. Syst. Evol. Microbiol.">
        <title>Complete genome sequence of Corynebacterium casei LMG S-19264T (=DSM 44701T), isolated from a smear-ripened cheese.</title>
        <authorList>
            <consortium name="US DOE Joint Genome Institute (JGI-PGF)"/>
            <person name="Walter F."/>
            <person name="Albersmeier A."/>
            <person name="Kalinowski J."/>
            <person name="Ruckert C."/>
        </authorList>
    </citation>
    <scope>NUCLEOTIDE SEQUENCE</scope>
    <source>
        <strain evidence="1">CCM 7897</strain>
    </source>
</reference>
<evidence type="ECO:0000313" key="2">
    <source>
        <dbReference type="Proteomes" id="UP000606044"/>
    </source>
</evidence>
<dbReference type="AlphaFoldDB" id="A0A917FBJ8"/>
<reference evidence="1" key="2">
    <citation type="submission" date="2020-09" db="EMBL/GenBank/DDBJ databases">
        <authorList>
            <person name="Sun Q."/>
            <person name="Sedlacek I."/>
        </authorList>
    </citation>
    <scope>NUCLEOTIDE SEQUENCE</scope>
    <source>
        <strain evidence="1">CCM 7897</strain>
    </source>
</reference>
<dbReference type="SUPFAM" id="SSF56672">
    <property type="entry name" value="DNA/RNA polymerases"/>
    <property type="match status" value="1"/>
</dbReference>
<sequence length="69" mass="7294">MFSTLSQSCVQHLASWPAAGFVAALPVKKFHGVGPATTTKMDRLGIATSADQRAKSLDFLRQLFGKSGG</sequence>
<accession>A0A917FBJ8</accession>
<dbReference type="Gene3D" id="1.10.150.20">
    <property type="entry name" value="5' to 3' exonuclease, C-terminal subdomain"/>
    <property type="match status" value="1"/>
</dbReference>
<dbReference type="EMBL" id="BMCT01000002">
    <property type="protein sequence ID" value="GGF62323.1"/>
    <property type="molecule type" value="Genomic_DNA"/>
</dbReference>
<name>A0A917FBJ8_9HYPH</name>
<protein>
    <submittedName>
        <fullName evidence="1">Uncharacterized protein</fullName>
    </submittedName>
</protein>
<dbReference type="InterPro" id="IPR043502">
    <property type="entry name" value="DNA/RNA_pol_sf"/>
</dbReference>
<dbReference type="Proteomes" id="UP000606044">
    <property type="component" value="Unassembled WGS sequence"/>
</dbReference>
<proteinExistence type="predicted"/>
<gene>
    <name evidence="1" type="ORF">GCM10007301_22550</name>
</gene>
<evidence type="ECO:0000313" key="1">
    <source>
        <dbReference type="EMBL" id="GGF62323.1"/>
    </source>
</evidence>
<organism evidence="1 2">
    <name type="scientific">Azorhizobium oxalatiphilum</name>
    <dbReference type="NCBI Taxonomy" id="980631"/>
    <lineage>
        <taxon>Bacteria</taxon>
        <taxon>Pseudomonadati</taxon>
        <taxon>Pseudomonadota</taxon>
        <taxon>Alphaproteobacteria</taxon>
        <taxon>Hyphomicrobiales</taxon>
        <taxon>Xanthobacteraceae</taxon>
        <taxon>Azorhizobium</taxon>
    </lineage>
</organism>
<comment type="caution">
    <text evidence="1">The sequence shown here is derived from an EMBL/GenBank/DDBJ whole genome shotgun (WGS) entry which is preliminary data.</text>
</comment>
<dbReference type="RefSeq" id="WP_244644306.1">
    <property type="nucleotide sequence ID" value="NZ_BMCT01000002.1"/>
</dbReference>
<keyword evidence="2" id="KW-1185">Reference proteome</keyword>